<proteinExistence type="predicted"/>
<dbReference type="OrthoDB" id="4075615at2"/>
<evidence type="ECO:0000259" key="1">
    <source>
        <dbReference type="Pfam" id="PF14399"/>
    </source>
</evidence>
<dbReference type="RefSeq" id="WP_083522220.1">
    <property type="nucleotide sequence ID" value="NZ_DF967972.1"/>
</dbReference>
<keyword evidence="4" id="KW-1185">Reference proteome</keyword>
<dbReference type="Pfam" id="PF14399">
    <property type="entry name" value="BtrH_N"/>
    <property type="match status" value="1"/>
</dbReference>
<feature type="domain" description="DUF4872" evidence="2">
    <location>
        <begin position="161"/>
        <end position="278"/>
    </location>
</feature>
<sequence>MIEHLPIPHRQRAGMCPVNGIRDLVQWRTGRDWSNEFVWGLGQGGGFAYLRFNAANPPRQVYTGNATPRQHRYLAELLGAGLTEIENRAFKFSWGKARQALDEGTPPILGPLDMFHLPYYSGIYHQRHIPIHFVLLVGYDHDTAYLRDTGEDDIQAVPLAELQLAWDVNSPGLGKRNRLAILELPQQLPSNAALIRKSITDECRMMLNPPVSMVGIPAMKKLAREIVHWPEELGEEVTADCLRQVREYLNTPPDLEGNHLTAGRDLYIEFLKEAGEMAGLDFSPAVGWLNESMAIVPGLAGAIRQADLEKAAACFDRFAEAETKAFLEMAKIVGVGS</sequence>
<dbReference type="Proteomes" id="UP000055060">
    <property type="component" value="Unassembled WGS sequence"/>
</dbReference>
<dbReference type="Pfam" id="PF16169">
    <property type="entry name" value="DUF4872"/>
    <property type="match status" value="1"/>
</dbReference>
<protein>
    <submittedName>
        <fullName evidence="3">NlpC/p60-like transpeptidase</fullName>
    </submittedName>
</protein>
<dbReference type="InterPro" id="IPR032369">
    <property type="entry name" value="DUF4872"/>
</dbReference>
<evidence type="ECO:0000313" key="3">
    <source>
        <dbReference type="EMBL" id="GAP12413.1"/>
    </source>
</evidence>
<evidence type="ECO:0000259" key="2">
    <source>
        <dbReference type="Pfam" id="PF16169"/>
    </source>
</evidence>
<dbReference type="STRING" id="360412.LARV_00148"/>
<accession>A0A0S7BB46</accession>
<evidence type="ECO:0000313" key="4">
    <source>
        <dbReference type="Proteomes" id="UP000055060"/>
    </source>
</evidence>
<name>A0A0S7BB46_9CHLR</name>
<reference evidence="3" key="1">
    <citation type="submission" date="2015-07" db="EMBL/GenBank/DDBJ databases">
        <title>Draft Genome Sequences of Anaerolinea thermolimosa IMO-1, Bellilinea caldifistulae GOMI-1, Leptolinea tardivitalis YMTK-2, Levilinea saccharolytica KIBI-1,Longilinea arvoryzae KOME-1, Previously Described as Members of the Anaerolineaceae (Chloroflexi).</title>
        <authorList>
            <person name="Sekiguchi Y."/>
            <person name="Ohashi A."/>
            <person name="Matsuura N."/>
            <person name="Tourlousse M.D."/>
        </authorList>
    </citation>
    <scope>NUCLEOTIDE SEQUENCE [LARGE SCALE GENOMIC DNA]</scope>
    <source>
        <strain evidence="3">KOME-1</strain>
    </source>
</reference>
<gene>
    <name evidence="3" type="ORF">LARV_00148</name>
</gene>
<feature type="domain" description="Butirosin biosynthesis protein H N-terminal" evidence="1">
    <location>
        <begin position="16"/>
        <end position="149"/>
    </location>
</feature>
<dbReference type="AlphaFoldDB" id="A0A0S7BB46"/>
<dbReference type="InterPro" id="IPR026935">
    <property type="entry name" value="BtrH_N"/>
</dbReference>
<dbReference type="EMBL" id="DF967972">
    <property type="protein sequence ID" value="GAP12413.1"/>
    <property type="molecule type" value="Genomic_DNA"/>
</dbReference>
<organism evidence="3">
    <name type="scientific">Longilinea arvoryzae</name>
    <dbReference type="NCBI Taxonomy" id="360412"/>
    <lineage>
        <taxon>Bacteria</taxon>
        <taxon>Bacillati</taxon>
        <taxon>Chloroflexota</taxon>
        <taxon>Anaerolineae</taxon>
        <taxon>Anaerolineales</taxon>
        <taxon>Anaerolineaceae</taxon>
        <taxon>Longilinea</taxon>
    </lineage>
</organism>